<dbReference type="Proteomes" id="UP001187471">
    <property type="component" value="Unassembled WGS sequence"/>
</dbReference>
<sequence length="149" mass="17008">MCDVLIQQGLLKALKGNQGFPKTMSADEKEDILERAHNAMLLCSADNVLRKVYQETTATGLCLKLESLYMMKSLTNHIFEATTVYSLDERRNKTANSNSRVFKEKKFKSRKALLTWDDSDESDKEGSDDEDVAQLCFMANDDDPKCYKY</sequence>
<reference evidence="1" key="1">
    <citation type="submission" date="2022-12" db="EMBL/GenBank/DDBJ databases">
        <title>Draft genome assemblies for two species of Escallonia (Escalloniales).</title>
        <authorList>
            <person name="Chanderbali A."/>
            <person name="Dervinis C."/>
            <person name="Anghel I."/>
            <person name="Soltis D."/>
            <person name="Soltis P."/>
            <person name="Zapata F."/>
        </authorList>
    </citation>
    <scope>NUCLEOTIDE SEQUENCE</scope>
    <source>
        <strain evidence="1">UCBG92.1500</strain>
        <tissue evidence="1">Leaf</tissue>
    </source>
</reference>
<evidence type="ECO:0000313" key="2">
    <source>
        <dbReference type="Proteomes" id="UP001187471"/>
    </source>
</evidence>
<name>A0AA88RRV5_9ASTE</name>
<gene>
    <name evidence="1" type="ORF">RJ640_013857</name>
</gene>
<organism evidence="1 2">
    <name type="scientific">Escallonia rubra</name>
    <dbReference type="NCBI Taxonomy" id="112253"/>
    <lineage>
        <taxon>Eukaryota</taxon>
        <taxon>Viridiplantae</taxon>
        <taxon>Streptophyta</taxon>
        <taxon>Embryophyta</taxon>
        <taxon>Tracheophyta</taxon>
        <taxon>Spermatophyta</taxon>
        <taxon>Magnoliopsida</taxon>
        <taxon>eudicotyledons</taxon>
        <taxon>Gunneridae</taxon>
        <taxon>Pentapetalae</taxon>
        <taxon>asterids</taxon>
        <taxon>campanulids</taxon>
        <taxon>Escalloniales</taxon>
        <taxon>Escalloniaceae</taxon>
        <taxon>Escallonia</taxon>
    </lineage>
</organism>
<comment type="caution">
    <text evidence="1">The sequence shown here is derived from an EMBL/GenBank/DDBJ whole genome shotgun (WGS) entry which is preliminary data.</text>
</comment>
<dbReference type="AlphaFoldDB" id="A0AA88RRV5"/>
<protein>
    <submittedName>
        <fullName evidence="1">Uncharacterized protein</fullName>
    </submittedName>
</protein>
<evidence type="ECO:0000313" key="1">
    <source>
        <dbReference type="EMBL" id="KAK2989933.1"/>
    </source>
</evidence>
<keyword evidence="2" id="KW-1185">Reference proteome</keyword>
<accession>A0AA88RRV5</accession>
<dbReference type="EMBL" id="JAVXUO010000684">
    <property type="protein sequence ID" value="KAK2989933.1"/>
    <property type="molecule type" value="Genomic_DNA"/>
</dbReference>
<proteinExistence type="predicted"/>